<dbReference type="InterPro" id="IPR001253">
    <property type="entry name" value="TIF_eIF-1A"/>
</dbReference>
<dbReference type="SUPFAM" id="SSF50249">
    <property type="entry name" value="Nucleic acid-binding proteins"/>
    <property type="match status" value="1"/>
</dbReference>
<feature type="region of interest" description="Disordered" evidence="10">
    <location>
        <begin position="1"/>
        <end position="27"/>
    </location>
</feature>
<evidence type="ECO:0000256" key="5">
    <source>
        <dbReference type="ARBA" id="ARBA00045454"/>
    </source>
</evidence>
<dbReference type="Proteomes" id="UP000035680">
    <property type="component" value="Unassembled WGS sequence"/>
</dbReference>
<feature type="compositionally biased region" description="Acidic residues" evidence="10">
    <location>
        <begin position="137"/>
        <end position="182"/>
    </location>
</feature>
<evidence type="ECO:0000256" key="4">
    <source>
        <dbReference type="ARBA" id="ARBA00032507"/>
    </source>
</evidence>
<protein>
    <recommendedName>
        <fullName evidence="4">Eukaryotic translation initiation factor 4C</fullName>
    </recommendedName>
</protein>
<dbReference type="AlphaFoldDB" id="A0A0K0G2J0"/>
<dbReference type="InterPro" id="IPR006196">
    <property type="entry name" value="RNA-binding_domain_S1_IF1"/>
</dbReference>
<name>A0A0K0G2J0_STRVS</name>
<evidence type="ECO:0000313" key="13">
    <source>
        <dbReference type="WBParaSite" id="SVE_1893900.1"/>
    </source>
</evidence>
<dbReference type="PROSITE" id="PS50832">
    <property type="entry name" value="S1_IF1_TYPE"/>
    <property type="match status" value="1"/>
</dbReference>
<comment type="subunit">
    <text evidence="6">Component of the 43S pre-initiation complex (43S PIC), which is composed of the 40S ribosomal subunit, EIF1, eIF1A (EIF1AX), eIF3 complex, EIF5 and eIF2-GTP-initiator tRNA complex (eIF2 ternary complex). Interacts with EIF5; this interaction contributes to the maintenance of EIF1 within the open 43S PIC. Interacts through its C-terminal domain (CTD) with the CTD of EIF5B; from the location of the start codon by the 43S complex until the formation of the 80S complex.</text>
</comment>
<evidence type="ECO:0000259" key="11">
    <source>
        <dbReference type="PROSITE" id="PS50832"/>
    </source>
</evidence>
<dbReference type="Gene3D" id="2.40.50.140">
    <property type="entry name" value="Nucleic acid-binding proteins"/>
    <property type="match status" value="1"/>
</dbReference>
<dbReference type="SMART" id="SM00652">
    <property type="entry name" value="eIF1a"/>
    <property type="match status" value="1"/>
</dbReference>
<keyword evidence="2 7" id="KW-0396">Initiation factor</keyword>
<feature type="domain" description="S1-like" evidence="11">
    <location>
        <begin position="22"/>
        <end position="97"/>
    </location>
</feature>
<feature type="compositionally biased region" description="Basic and acidic residues" evidence="10">
    <location>
        <begin position="16"/>
        <end position="27"/>
    </location>
</feature>
<evidence type="ECO:0000256" key="7">
    <source>
        <dbReference type="PROSITE-ProRule" id="PRU00181"/>
    </source>
</evidence>
<accession>A0A0K0G2J0</accession>
<reference evidence="12" key="1">
    <citation type="submission" date="2014-07" db="EMBL/GenBank/DDBJ databases">
        <authorList>
            <person name="Martin A.A"/>
            <person name="De Silva N."/>
        </authorList>
    </citation>
    <scope>NUCLEOTIDE SEQUENCE</scope>
</reference>
<evidence type="ECO:0000256" key="2">
    <source>
        <dbReference type="ARBA" id="ARBA00022540"/>
    </source>
</evidence>
<dbReference type="PROSITE" id="PS01262">
    <property type="entry name" value="IF1A"/>
    <property type="match status" value="1"/>
</dbReference>
<evidence type="ECO:0000313" key="12">
    <source>
        <dbReference type="Proteomes" id="UP000035680"/>
    </source>
</evidence>
<comment type="function">
    <text evidence="5 9">Component of the 43S pre-initiation complex (43S PIC), which binds to the mRNA cap-proximal region, scans mRNA 5'-untranslated region, and locates the initiation codon. This protein enhances formation of the cap-proximal complex. Together with EIF1, facilitates scanning, start codon recognition, promotion of the assembly of 48S complex at the initiation codon (43S PIC becomes 48S PIC after the start codon is reached), and dissociation of aberrant complexes. After start codon location, together with EIF5B orients the initiator methionine-tRNA in a conformation that allows 60S ribosomal subunit joining to form the 80S initiation complex. Is released after 80S initiation complex formation, just after GTP hydrolysis by EIF5B, and before release of EIF5B. Its globular part is located in the A site of the 40S ribosomal subunit. Its interaction with EIF5 during scanning contribute to the maintenance of EIF1 within the open 43S PIC. In contrast to yeast orthologs, does not bind EIF1.</text>
</comment>
<evidence type="ECO:0000256" key="3">
    <source>
        <dbReference type="ARBA" id="ARBA00022917"/>
    </source>
</evidence>
<evidence type="ECO:0000256" key="8">
    <source>
        <dbReference type="RuleBase" id="RU004364"/>
    </source>
</evidence>
<dbReference type="PANTHER" id="PTHR21668">
    <property type="entry name" value="EIF-1A"/>
    <property type="match status" value="1"/>
</dbReference>
<evidence type="ECO:0000256" key="10">
    <source>
        <dbReference type="SAM" id="MobiDB-lite"/>
    </source>
</evidence>
<organism evidence="12 13">
    <name type="scientific">Strongyloides venezuelensis</name>
    <name type="common">Threadworm</name>
    <dbReference type="NCBI Taxonomy" id="75913"/>
    <lineage>
        <taxon>Eukaryota</taxon>
        <taxon>Metazoa</taxon>
        <taxon>Ecdysozoa</taxon>
        <taxon>Nematoda</taxon>
        <taxon>Chromadorea</taxon>
        <taxon>Rhabditida</taxon>
        <taxon>Tylenchina</taxon>
        <taxon>Panagrolaimomorpha</taxon>
        <taxon>Strongyloidoidea</taxon>
        <taxon>Strongyloididae</taxon>
        <taxon>Strongyloides</taxon>
    </lineage>
</organism>
<dbReference type="WBParaSite" id="SVE_1893900.1">
    <property type="protein sequence ID" value="SVE_1893900.1"/>
    <property type="gene ID" value="SVE_1893900"/>
</dbReference>
<evidence type="ECO:0000256" key="6">
    <source>
        <dbReference type="ARBA" id="ARBA00047113"/>
    </source>
</evidence>
<dbReference type="Pfam" id="PF01176">
    <property type="entry name" value="eIF-1a"/>
    <property type="match status" value="1"/>
</dbReference>
<dbReference type="HAMAP" id="MF_00216">
    <property type="entry name" value="aIF_1A"/>
    <property type="match status" value="1"/>
</dbReference>
<dbReference type="STRING" id="75913.A0A0K0G2J0"/>
<feature type="region of interest" description="Disordered" evidence="10">
    <location>
        <begin position="134"/>
        <end position="209"/>
    </location>
</feature>
<evidence type="ECO:0000256" key="1">
    <source>
        <dbReference type="ARBA" id="ARBA00007392"/>
    </source>
</evidence>
<proteinExistence type="inferred from homology"/>
<keyword evidence="3 7" id="KW-0648">Protein biosynthesis</keyword>
<dbReference type="InterPro" id="IPR018104">
    <property type="entry name" value="TIF_eIF-1A_CS"/>
</dbReference>
<dbReference type="InterPro" id="IPR012340">
    <property type="entry name" value="NA-bd_OB-fold"/>
</dbReference>
<dbReference type="CDD" id="cd05793">
    <property type="entry name" value="S1_IF1A"/>
    <property type="match status" value="1"/>
</dbReference>
<dbReference type="NCBIfam" id="TIGR00523">
    <property type="entry name" value="eIF-1A"/>
    <property type="match status" value="1"/>
</dbReference>
<reference evidence="13" key="2">
    <citation type="submission" date="2015-08" db="UniProtKB">
        <authorList>
            <consortium name="WormBaseParasite"/>
        </authorList>
    </citation>
    <scope>IDENTIFICATION</scope>
</reference>
<keyword evidence="12" id="KW-1185">Reference proteome</keyword>
<dbReference type="GO" id="GO:0003723">
    <property type="term" value="F:RNA binding"/>
    <property type="evidence" value="ECO:0007669"/>
    <property type="project" value="InterPro"/>
</dbReference>
<sequence>MPKNKGKGGKNRRRGKNESDVMKRELIKKDSDDQEYAQVLKMLGNGRLIAFCFDGKERLCHIRGKMRKKVWINTGDIILVGLRDYQDSKADVILKYTPDEARVLKSEGHLPEAAKLNEAGDEIEEADVEFADIGGHDDEDQDANEDSDDLKSDDDDEDEEESEEESDSEGDSSGEDSSDMNEEQLAHRNWSKPGARDRYGKANKGKRHK</sequence>
<dbReference type="GO" id="GO:0003743">
    <property type="term" value="F:translation initiation factor activity"/>
    <property type="evidence" value="ECO:0007669"/>
    <property type="project" value="UniProtKB-UniRule"/>
</dbReference>
<comment type="similarity">
    <text evidence="1 8">Belongs to the eIF-1A family.</text>
</comment>
<feature type="compositionally biased region" description="Basic residues" evidence="10">
    <location>
        <begin position="1"/>
        <end position="15"/>
    </location>
</feature>
<evidence type="ECO:0000256" key="9">
    <source>
        <dbReference type="RuleBase" id="RU004365"/>
    </source>
</evidence>